<evidence type="ECO:0000256" key="3">
    <source>
        <dbReference type="ARBA" id="ARBA00022840"/>
    </source>
</evidence>
<dbReference type="HAMAP" id="MF_00978">
    <property type="entry name" value="Bifunct_BirA"/>
    <property type="match status" value="1"/>
</dbReference>
<accession>A0ABN1I9E4</accession>
<dbReference type="PROSITE" id="PS51733">
    <property type="entry name" value="BPL_LPL_CATALYTIC"/>
    <property type="match status" value="1"/>
</dbReference>
<dbReference type="InterPro" id="IPR003142">
    <property type="entry name" value="BPL_C"/>
</dbReference>
<dbReference type="Gene3D" id="2.30.30.100">
    <property type="match status" value="1"/>
</dbReference>
<keyword evidence="3 6" id="KW-0067">ATP-binding</keyword>
<evidence type="ECO:0000256" key="4">
    <source>
        <dbReference type="ARBA" id="ARBA00023267"/>
    </source>
</evidence>
<keyword evidence="6" id="KW-0804">Transcription</keyword>
<dbReference type="InterPro" id="IPR045864">
    <property type="entry name" value="aa-tRNA-synth_II/BPL/LPL"/>
</dbReference>
<dbReference type="InterPro" id="IPR008988">
    <property type="entry name" value="Transcriptional_repressor_C"/>
</dbReference>
<keyword evidence="1 6" id="KW-0436">Ligase</keyword>
<dbReference type="InterPro" id="IPR004408">
    <property type="entry name" value="Biotin_CoA_COase_ligase"/>
</dbReference>
<comment type="function">
    <text evidence="6">Acts both as a biotin--[acetyl-CoA-carboxylase] ligase and a biotin-operon repressor. In the presence of ATP, BirA activates biotin to form the BirA-biotinyl-5'-adenylate (BirA-bio-5'-AMP or holoBirA) complex. HoloBirA can either transfer the biotinyl moiety to the biotin carboxyl carrier protein (BCCP) subunit of acetyl-CoA carboxylase, or bind to the biotin operator site and inhibit transcription of the operon.</text>
</comment>
<dbReference type="SUPFAM" id="SSF46785">
    <property type="entry name" value="Winged helix' DNA-binding domain"/>
    <property type="match status" value="1"/>
</dbReference>
<feature type="binding site" evidence="6">
    <location>
        <begin position="91"/>
        <end position="93"/>
    </location>
    <ligand>
        <name>biotin</name>
        <dbReference type="ChEBI" id="CHEBI:57586"/>
    </ligand>
</feature>
<keyword evidence="2 6" id="KW-0547">Nucleotide-binding</keyword>
<dbReference type="GO" id="GO:0016874">
    <property type="term" value="F:ligase activity"/>
    <property type="evidence" value="ECO:0007669"/>
    <property type="project" value="UniProtKB-KW"/>
</dbReference>
<dbReference type="InterPro" id="IPR030855">
    <property type="entry name" value="Bifunct_BirA"/>
</dbReference>
<keyword evidence="9" id="KW-1185">Reference proteome</keyword>
<keyword evidence="6" id="KW-0805">Transcription regulation</keyword>
<gene>
    <name evidence="6 8" type="primary">birA</name>
    <name evidence="8" type="ORF">GCM10009104_30200</name>
</gene>
<organism evidence="8 9">
    <name type="scientific">Marinobacterium maritimum</name>
    <dbReference type="NCBI Taxonomy" id="500162"/>
    <lineage>
        <taxon>Bacteria</taxon>
        <taxon>Pseudomonadati</taxon>
        <taxon>Pseudomonadota</taxon>
        <taxon>Gammaproteobacteria</taxon>
        <taxon>Oceanospirillales</taxon>
        <taxon>Oceanospirillaceae</taxon>
        <taxon>Marinobacterium</taxon>
    </lineage>
</organism>
<dbReference type="CDD" id="cd00090">
    <property type="entry name" value="HTH_ARSR"/>
    <property type="match status" value="1"/>
</dbReference>
<dbReference type="InterPro" id="IPR011991">
    <property type="entry name" value="ArsR-like_HTH"/>
</dbReference>
<dbReference type="PANTHER" id="PTHR12835">
    <property type="entry name" value="BIOTIN PROTEIN LIGASE"/>
    <property type="match status" value="1"/>
</dbReference>
<dbReference type="InterPro" id="IPR036390">
    <property type="entry name" value="WH_DNA-bd_sf"/>
</dbReference>
<feature type="binding site" evidence="6">
    <location>
        <position position="185"/>
    </location>
    <ligand>
        <name>biotin</name>
        <dbReference type="ChEBI" id="CHEBI:57586"/>
    </ligand>
</feature>
<dbReference type="CDD" id="cd16442">
    <property type="entry name" value="BPL"/>
    <property type="match status" value="1"/>
</dbReference>
<sequence length="324" mass="34699">MLDKLLSVLGDGAFHSGSELGRELGISRSAVWKHMQRLQELGLEVYSVKGRGYRLPGGVDLIDADRLRERLLAGSLVERLAAVEVTIETDSTNAQGLQALQQGVHSGLFVAEYQHAGRGRRGRQWLSPLASSLCFTLAWRFNTGVAALEGLSLAVGLALQQALAELGVEQVGLKWPNDLLVDNAKLAGILIELSGDAAGECQVAIGVGLNVALPEGLAEQLDQPCIDLQALGFKGDRTELLATLVRQLVQVLQRFESGGFAQLRPAWEAANVFQGRPVRLISGAHTFEGICLGVTDQGGLRLQTDKGQEVFHGGEVSVRAHETA</sequence>
<dbReference type="EC" id="6.3.4.15" evidence="6"/>
<keyword evidence="4 6" id="KW-0092">Biotin</keyword>
<comment type="catalytic activity">
    <reaction evidence="5 6">
        <text>biotin + L-lysyl-[protein] + ATP = N(6)-biotinyl-L-lysyl-[protein] + AMP + diphosphate + H(+)</text>
        <dbReference type="Rhea" id="RHEA:11756"/>
        <dbReference type="Rhea" id="RHEA-COMP:9752"/>
        <dbReference type="Rhea" id="RHEA-COMP:10505"/>
        <dbReference type="ChEBI" id="CHEBI:15378"/>
        <dbReference type="ChEBI" id="CHEBI:29969"/>
        <dbReference type="ChEBI" id="CHEBI:30616"/>
        <dbReference type="ChEBI" id="CHEBI:33019"/>
        <dbReference type="ChEBI" id="CHEBI:57586"/>
        <dbReference type="ChEBI" id="CHEBI:83144"/>
        <dbReference type="ChEBI" id="CHEBI:456215"/>
        <dbReference type="EC" id="6.3.4.15"/>
    </reaction>
</comment>
<feature type="binding site" evidence="6">
    <location>
        <begin position="118"/>
        <end position="120"/>
    </location>
    <ligand>
        <name>biotin</name>
        <dbReference type="ChEBI" id="CHEBI:57586"/>
    </ligand>
</feature>
<dbReference type="NCBIfam" id="TIGR00121">
    <property type="entry name" value="birA_ligase"/>
    <property type="match status" value="1"/>
</dbReference>
<dbReference type="Pfam" id="PF08279">
    <property type="entry name" value="HTH_11"/>
    <property type="match status" value="1"/>
</dbReference>
<evidence type="ECO:0000256" key="1">
    <source>
        <dbReference type="ARBA" id="ARBA00022598"/>
    </source>
</evidence>
<comment type="caution">
    <text evidence="8">The sequence shown here is derived from an EMBL/GenBank/DDBJ whole genome shotgun (WGS) entry which is preliminary data.</text>
</comment>
<dbReference type="Pfam" id="PF03099">
    <property type="entry name" value="BPL_LplA_LipB"/>
    <property type="match status" value="1"/>
</dbReference>
<dbReference type="Proteomes" id="UP001499915">
    <property type="component" value="Unassembled WGS sequence"/>
</dbReference>
<name>A0ABN1I9E4_9GAMM</name>
<evidence type="ECO:0000256" key="6">
    <source>
        <dbReference type="HAMAP-Rule" id="MF_00978"/>
    </source>
</evidence>
<dbReference type="SUPFAM" id="SSF55681">
    <property type="entry name" value="Class II aaRS and biotin synthetases"/>
    <property type="match status" value="1"/>
</dbReference>
<dbReference type="InterPro" id="IPR036388">
    <property type="entry name" value="WH-like_DNA-bd_sf"/>
</dbReference>
<feature type="binding site" evidence="6">
    <location>
        <position position="114"/>
    </location>
    <ligand>
        <name>biotin</name>
        <dbReference type="ChEBI" id="CHEBI:57586"/>
    </ligand>
</feature>
<keyword evidence="6" id="KW-0678">Repressor</keyword>
<dbReference type="PANTHER" id="PTHR12835:SF5">
    <property type="entry name" value="BIOTIN--PROTEIN LIGASE"/>
    <property type="match status" value="1"/>
</dbReference>
<comment type="similarity">
    <text evidence="6">Belongs to the biotin--protein ligase family.</text>
</comment>
<evidence type="ECO:0000256" key="2">
    <source>
        <dbReference type="ARBA" id="ARBA00022741"/>
    </source>
</evidence>
<evidence type="ECO:0000259" key="7">
    <source>
        <dbReference type="PROSITE" id="PS51733"/>
    </source>
</evidence>
<dbReference type="SUPFAM" id="SSF50037">
    <property type="entry name" value="C-terminal domain of transcriptional repressors"/>
    <property type="match status" value="1"/>
</dbReference>
<dbReference type="RefSeq" id="WP_343807803.1">
    <property type="nucleotide sequence ID" value="NZ_BAAAET010000004.1"/>
</dbReference>
<feature type="domain" description="BPL/LPL catalytic" evidence="7">
    <location>
        <begin position="72"/>
        <end position="256"/>
    </location>
</feature>
<evidence type="ECO:0000313" key="8">
    <source>
        <dbReference type="EMBL" id="GAA0699392.1"/>
    </source>
</evidence>
<dbReference type="InterPro" id="IPR013196">
    <property type="entry name" value="HTH_11"/>
</dbReference>
<evidence type="ECO:0000313" key="9">
    <source>
        <dbReference type="Proteomes" id="UP001499915"/>
    </source>
</evidence>
<dbReference type="InterPro" id="IPR004143">
    <property type="entry name" value="BPL_LPL_catalytic"/>
</dbReference>
<keyword evidence="6" id="KW-0238">DNA-binding</keyword>
<dbReference type="Gene3D" id="1.10.10.10">
    <property type="entry name" value="Winged helix-like DNA-binding domain superfamily/Winged helix DNA-binding domain"/>
    <property type="match status" value="1"/>
</dbReference>
<feature type="DNA-binding region" description="H-T-H motif" evidence="6">
    <location>
        <begin position="17"/>
        <end position="36"/>
    </location>
</feature>
<dbReference type="EMBL" id="BAAAET010000004">
    <property type="protein sequence ID" value="GAA0699392.1"/>
    <property type="molecule type" value="Genomic_DNA"/>
</dbReference>
<proteinExistence type="inferred from homology"/>
<dbReference type="Gene3D" id="3.30.930.10">
    <property type="entry name" value="Bira Bifunctional Protein, Domain 2"/>
    <property type="match status" value="1"/>
</dbReference>
<dbReference type="NCBIfam" id="NF008847">
    <property type="entry name" value="PRK11886.1-2"/>
    <property type="match status" value="1"/>
</dbReference>
<dbReference type="Pfam" id="PF02237">
    <property type="entry name" value="BPL_C"/>
    <property type="match status" value="1"/>
</dbReference>
<reference evidence="8 9" key="1">
    <citation type="journal article" date="2019" name="Int. J. Syst. Evol. Microbiol.">
        <title>The Global Catalogue of Microorganisms (GCM) 10K type strain sequencing project: providing services to taxonomists for standard genome sequencing and annotation.</title>
        <authorList>
            <consortium name="The Broad Institute Genomics Platform"/>
            <consortium name="The Broad Institute Genome Sequencing Center for Infectious Disease"/>
            <person name="Wu L."/>
            <person name="Ma J."/>
        </authorList>
    </citation>
    <scope>NUCLEOTIDE SEQUENCE [LARGE SCALE GENOMIC DNA]</scope>
    <source>
        <strain evidence="8 9">JCM 15134</strain>
    </source>
</reference>
<evidence type="ECO:0000256" key="5">
    <source>
        <dbReference type="ARBA" id="ARBA00047846"/>
    </source>
</evidence>
<protein>
    <recommendedName>
        <fullName evidence="6">Bifunctional ligase/repressor BirA</fullName>
    </recommendedName>
    <alternativeName>
        <fullName evidence="6">Biotin operon repressor</fullName>
    </alternativeName>
    <alternativeName>
        <fullName evidence="6">Biotin--[acetyl-CoA-carboxylase] ligase</fullName>
        <ecNumber evidence="6">6.3.4.15</ecNumber>
    </alternativeName>
    <alternativeName>
        <fullName evidence="6">Biotin--protein ligase</fullName>
    </alternativeName>
    <alternativeName>
        <fullName evidence="6">Biotin-[acetyl-CoA carboxylase] synthetase</fullName>
    </alternativeName>
</protein>